<organism evidence="1 2">
    <name type="scientific">Pyxidicoccus parkwayensis</name>
    <dbReference type="NCBI Taxonomy" id="2813578"/>
    <lineage>
        <taxon>Bacteria</taxon>
        <taxon>Pseudomonadati</taxon>
        <taxon>Myxococcota</taxon>
        <taxon>Myxococcia</taxon>
        <taxon>Myxococcales</taxon>
        <taxon>Cystobacterineae</taxon>
        <taxon>Myxococcaceae</taxon>
        <taxon>Pyxidicoccus</taxon>
    </lineage>
</organism>
<dbReference type="RefSeq" id="WP_206725495.1">
    <property type="nucleotide sequence ID" value="NZ_CP071090.1"/>
</dbReference>
<accession>A0ABX7NYJ1</accession>
<proteinExistence type="predicted"/>
<dbReference type="Proteomes" id="UP000662747">
    <property type="component" value="Chromosome"/>
</dbReference>
<reference evidence="1 2" key="1">
    <citation type="submission" date="2021-02" db="EMBL/GenBank/DDBJ databases">
        <title>De Novo genome assembly of isolated myxobacteria.</title>
        <authorList>
            <person name="Stevens D.C."/>
        </authorList>
    </citation>
    <scope>NUCLEOTIDE SEQUENCE [LARGE SCALE GENOMIC DNA]</scope>
    <source>
        <strain evidence="2">SCPEA02</strain>
    </source>
</reference>
<evidence type="ECO:0000313" key="1">
    <source>
        <dbReference type="EMBL" id="QSQ23924.1"/>
    </source>
</evidence>
<keyword evidence="2" id="KW-1185">Reference proteome</keyword>
<gene>
    <name evidence="1" type="ORF">JY651_02765</name>
</gene>
<sequence>MGNEVETELKCLKCGGPFGESTVEGGIVSTPCLACGYVMQGIYCAAVDPQPLWRIRIHWSGKGPTLKEAALLRQFLPKHAHYSIQEVRGLYAGATEWSERMLSKDDMLQLRAAAEARGFQVETEEEGENIVWPKLPMRPITSYGAEFNLSFHPKGAIFATFGELGSQVIIASDRSPTTTETETVDIPLERGVRFLDEIAALDPLGIPNALPSGIDGMTVEGFIREAGGAWKFHAWSPDPRKHPRQHGFILALYQLASDLARQPALIEFLEDLHGYLQAGLPVKVYDGTPRRIR</sequence>
<evidence type="ECO:0000313" key="2">
    <source>
        <dbReference type="Proteomes" id="UP000662747"/>
    </source>
</evidence>
<dbReference type="EMBL" id="CP071090">
    <property type="protein sequence ID" value="QSQ23924.1"/>
    <property type="molecule type" value="Genomic_DNA"/>
</dbReference>
<protein>
    <submittedName>
        <fullName evidence="1">Uncharacterized protein</fullName>
    </submittedName>
</protein>
<name>A0ABX7NYJ1_9BACT</name>